<feature type="region of interest" description="Disordered" evidence="1">
    <location>
        <begin position="95"/>
        <end position="144"/>
    </location>
</feature>
<dbReference type="GO" id="GO:0042834">
    <property type="term" value="F:peptidoglycan binding"/>
    <property type="evidence" value="ECO:0007669"/>
    <property type="project" value="InterPro"/>
</dbReference>
<dbReference type="PANTHER" id="PTHR38687">
    <property type="entry name" value="CELL DIVISION PROTEIN DEDD-RELATED"/>
    <property type="match status" value="1"/>
</dbReference>
<evidence type="ECO:0000313" key="5">
    <source>
        <dbReference type="Proteomes" id="UP000036700"/>
    </source>
</evidence>
<dbReference type="PATRIC" id="fig|445709.3.peg.3137"/>
<feature type="compositionally biased region" description="Polar residues" evidence="1">
    <location>
        <begin position="53"/>
        <end position="80"/>
    </location>
</feature>
<organism evidence="4 5">
    <name type="scientific">Pandoraea thiooxydans</name>
    <dbReference type="NCBI Taxonomy" id="445709"/>
    <lineage>
        <taxon>Bacteria</taxon>
        <taxon>Pseudomonadati</taxon>
        <taxon>Pseudomonadota</taxon>
        <taxon>Betaproteobacteria</taxon>
        <taxon>Burkholderiales</taxon>
        <taxon>Burkholderiaceae</taxon>
        <taxon>Pandoraea</taxon>
    </lineage>
</organism>
<dbReference type="PANTHER" id="PTHR38687:SF1">
    <property type="entry name" value="CELL DIVISION PROTEIN DEDD"/>
    <property type="match status" value="1"/>
</dbReference>
<feature type="compositionally biased region" description="Low complexity" evidence="1">
    <location>
        <begin position="95"/>
        <end position="108"/>
    </location>
</feature>
<sequence length="226" mass="23461">MSNKRRPARQWGGTFLGIVLGLIVGLAIAVVVALYITKAPTPFVEKTPPQPSNLPATQSPNPNQALQNQAGLPNGSQNIQVPLMPSAPQAVAIPNQASAAAPSQPSPADILNGTTGTQSAAQPQAGMQAAASQPAATPAPATAAGNSKVGYYLQVGAYKSSSDAEQQRAQLALQGLEAKVTSRNANGLTLYRVRLGPYSKLDEMNQVRQRLASAGVETAVIRFTKQ</sequence>
<dbReference type="InterPro" id="IPR007730">
    <property type="entry name" value="SPOR-like_dom"/>
</dbReference>
<dbReference type="Pfam" id="PF05036">
    <property type="entry name" value="SPOR"/>
    <property type="match status" value="1"/>
</dbReference>
<dbReference type="InterPro" id="IPR052521">
    <property type="entry name" value="Cell_div_SPOR-domain"/>
</dbReference>
<keyword evidence="2" id="KW-1133">Transmembrane helix</keyword>
<dbReference type="OrthoDB" id="7063246at2"/>
<keyword evidence="5" id="KW-1185">Reference proteome</keyword>
<dbReference type="SUPFAM" id="SSF110997">
    <property type="entry name" value="Sporulation related repeat"/>
    <property type="match status" value="1"/>
</dbReference>
<evidence type="ECO:0000256" key="1">
    <source>
        <dbReference type="SAM" id="MobiDB-lite"/>
    </source>
</evidence>
<dbReference type="InterPro" id="IPR036680">
    <property type="entry name" value="SPOR-like_sf"/>
</dbReference>
<keyword evidence="2" id="KW-0812">Transmembrane</keyword>
<dbReference type="EMBL" id="CP011568">
    <property type="protein sequence ID" value="AKJ69301.1"/>
    <property type="molecule type" value="Genomic_DNA"/>
</dbReference>
<dbReference type="GO" id="GO:0032506">
    <property type="term" value="P:cytokinetic process"/>
    <property type="evidence" value="ECO:0007669"/>
    <property type="project" value="TreeGrafter"/>
</dbReference>
<feature type="domain" description="SPOR" evidence="3">
    <location>
        <begin position="145"/>
        <end position="224"/>
    </location>
</feature>
<dbReference type="GO" id="GO:0032153">
    <property type="term" value="C:cell division site"/>
    <property type="evidence" value="ECO:0007669"/>
    <property type="project" value="TreeGrafter"/>
</dbReference>
<dbReference type="PROSITE" id="PS51724">
    <property type="entry name" value="SPOR"/>
    <property type="match status" value="1"/>
</dbReference>
<dbReference type="KEGG" id="ptx:ABW99_14825"/>
<dbReference type="GO" id="GO:0030428">
    <property type="term" value="C:cell septum"/>
    <property type="evidence" value="ECO:0007669"/>
    <property type="project" value="TreeGrafter"/>
</dbReference>
<dbReference type="RefSeq" id="WP_047215198.1">
    <property type="nucleotide sequence ID" value="NZ_CP011568.3"/>
</dbReference>
<feature type="transmembrane region" description="Helical" evidence="2">
    <location>
        <begin position="12"/>
        <end position="36"/>
    </location>
</feature>
<protein>
    <recommendedName>
        <fullName evidence="3">SPOR domain-containing protein</fullName>
    </recommendedName>
</protein>
<dbReference type="Gene3D" id="3.30.70.1070">
    <property type="entry name" value="Sporulation related repeat"/>
    <property type="match status" value="1"/>
</dbReference>
<feature type="compositionally biased region" description="Low complexity" evidence="1">
    <location>
        <begin position="118"/>
        <end position="144"/>
    </location>
</feature>
<name>A0A0G3EWY5_9BURK</name>
<proteinExistence type="predicted"/>
<evidence type="ECO:0000313" key="4">
    <source>
        <dbReference type="EMBL" id="AKJ69301.1"/>
    </source>
</evidence>
<evidence type="ECO:0000256" key="2">
    <source>
        <dbReference type="SAM" id="Phobius"/>
    </source>
</evidence>
<feature type="region of interest" description="Disordered" evidence="1">
    <location>
        <begin position="42"/>
        <end position="81"/>
    </location>
</feature>
<dbReference type="Proteomes" id="UP000036700">
    <property type="component" value="Chromosome"/>
</dbReference>
<accession>A0A0G3EWY5</accession>
<gene>
    <name evidence="4" type="ORF">ABW99_14825</name>
</gene>
<reference evidence="5" key="1">
    <citation type="submission" date="2015-06" db="EMBL/GenBank/DDBJ databases">
        <authorList>
            <person name="Lim Y.L."/>
            <person name="Ee R."/>
            <person name="Yong D."/>
            <person name="How K.Y."/>
            <person name="Yin W.F."/>
            <person name="Chan K.G."/>
        </authorList>
    </citation>
    <scope>NUCLEOTIDE SEQUENCE [LARGE SCALE GENOMIC DNA]</scope>
    <source>
        <strain evidence="5">DSM 25325</strain>
    </source>
</reference>
<keyword evidence="2" id="KW-0472">Membrane</keyword>
<evidence type="ECO:0000259" key="3">
    <source>
        <dbReference type="PROSITE" id="PS51724"/>
    </source>
</evidence>
<dbReference type="STRING" id="445709.ABW99_14825"/>
<dbReference type="AlphaFoldDB" id="A0A0G3EWY5"/>